<dbReference type="GO" id="GO:0005634">
    <property type="term" value="C:nucleus"/>
    <property type="evidence" value="ECO:0007669"/>
    <property type="project" value="UniProtKB-SubCell"/>
</dbReference>
<comment type="subcellular location">
    <subcellularLocation>
        <location evidence="1">Nucleus</location>
    </subcellularLocation>
</comment>
<evidence type="ECO:0000256" key="3">
    <source>
        <dbReference type="ARBA" id="ARBA00022942"/>
    </source>
</evidence>
<name>A0A3M7RUH8_BRAPC</name>
<dbReference type="EMBL" id="REGN01002621">
    <property type="protein sequence ID" value="RNA26985.1"/>
    <property type="molecule type" value="Genomic_DNA"/>
</dbReference>
<dbReference type="InterPro" id="IPR023333">
    <property type="entry name" value="Proteasome_suB-type"/>
</dbReference>
<dbReference type="InterPro" id="IPR029055">
    <property type="entry name" value="Ntn_hydrolases_N"/>
</dbReference>
<dbReference type="PANTHER" id="PTHR32194">
    <property type="entry name" value="METALLOPROTEASE TLDD"/>
    <property type="match status" value="1"/>
</dbReference>
<evidence type="ECO:0000313" key="5">
    <source>
        <dbReference type="EMBL" id="RNA26985.1"/>
    </source>
</evidence>
<dbReference type="Proteomes" id="UP000276133">
    <property type="component" value="Unassembled WGS sequence"/>
</dbReference>
<dbReference type="GO" id="GO:0051603">
    <property type="term" value="P:proteolysis involved in protein catabolic process"/>
    <property type="evidence" value="ECO:0007669"/>
    <property type="project" value="InterPro"/>
</dbReference>
<keyword evidence="3 5" id="KW-0647">Proteasome</keyword>
<comment type="caution">
    <text evidence="5">The sequence shown here is derived from an EMBL/GenBank/DDBJ whole genome shotgun (WGS) entry which is preliminary data.</text>
</comment>
<dbReference type="FunFam" id="3.60.20.10:FF:000027">
    <property type="entry name" value="Proteasome subunit beta type-6"/>
    <property type="match status" value="1"/>
</dbReference>
<evidence type="ECO:0000256" key="4">
    <source>
        <dbReference type="ARBA" id="ARBA00023242"/>
    </source>
</evidence>
<keyword evidence="6" id="KW-1185">Reference proteome</keyword>
<dbReference type="GO" id="GO:0005737">
    <property type="term" value="C:cytoplasm"/>
    <property type="evidence" value="ECO:0007669"/>
    <property type="project" value="TreeGrafter"/>
</dbReference>
<dbReference type="AlphaFoldDB" id="A0A3M7RUH8"/>
<dbReference type="SUPFAM" id="SSF56235">
    <property type="entry name" value="N-terminal nucleophile aminohydrolases (Ntn hydrolases)"/>
    <property type="match status" value="1"/>
</dbReference>
<accession>A0A3M7RUH8</accession>
<keyword evidence="2" id="KW-0963">Cytoplasm</keyword>
<dbReference type="OrthoDB" id="268479at2759"/>
<reference evidence="5 6" key="1">
    <citation type="journal article" date="2018" name="Sci. Rep.">
        <title>Genomic signatures of local adaptation to the degree of environmental predictability in rotifers.</title>
        <authorList>
            <person name="Franch-Gras L."/>
            <person name="Hahn C."/>
            <person name="Garcia-Roger E.M."/>
            <person name="Carmona M.J."/>
            <person name="Serra M."/>
            <person name="Gomez A."/>
        </authorList>
    </citation>
    <scope>NUCLEOTIDE SEQUENCE [LARGE SCALE GENOMIC DNA]</scope>
    <source>
        <strain evidence="5">HYR1</strain>
    </source>
</reference>
<dbReference type="Pfam" id="PF00227">
    <property type="entry name" value="Proteasome"/>
    <property type="match status" value="1"/>
</dbReference>
<dbReference type="InterPro" id="IPR001353">
    <property type="entry name" value="Proteasome_sua/b"/>
</dbReference>
<proteinExistence type="predicted"/>
<evidence type="ECO:0000256" key="1">
    <source>
        <dbReference type="ARBA" id="ARBA00004123"/>
    </source>
</evidence>
<dbReference type="Gene3D" id="3.60.20.10">
    <property type="entry name" value="Glutamine Phosphoribosylpyrophosphate, subunit 1, domain 1"/>
    <property type="match status" value="1"/>
</dbReference>
<evidence type="ECO:0000256" key="2">
    <source>
        <dbReference type="ARBA" id="ARBA00022490"/>
    </source>
</evidence>
<keyword evidence="4" id="KW-0539">Nucleus</keyword>
<sequence length="233" mass="26116">MFETRPSSVQHPTEHRFNPYEMNGGTIVGVAGEDFAVVASDTRLSEGYSILSRDNPHLYQVLPKTVMGSVGFHGDCITFNKTLQIRLRMYEYENNKKASTPAVAQLVSTMLYSRRFFPYYVNTIIAGLTNDGQGCVYSYDPVGSYEREVYRAGGSSAALIQPLLDSQLGQKNQGSFELNRSYTVKMSKEEVVALVKDIYTSATERDIYTGDAVFINVITKDGVVTEHFKLRRD</sequence>
<protein>
    <submittedName>
        <fullName evidence="5">Proteasome subunit beta type-1</fullName>
    </submittedName>
</protein>
<dbReference type="STRING" id="10195.A0A3M7RUH8"/>
<dbReference type="PANTHER" id="PTHR32194:SF2">
    <property type="entry name" value="PROTEASOME SUBUNIT BETA TYPE-1"/>
    <property type="match status" value="1"/>
</dbReference>
<gene>
    <name evidence="5" type="ORF">BpHYR1_013056</name>
</gene>
<dbReference type="GO" id="GO:0005839">
    <property type="term" value="C:proteasome core complex"/>
    <property type="evidence" value="ECO:0007669"/>
    <property type="project" value="InterPro"/>
</dbReference>
<organism evidence="5 6">
    <name type="scientific">Brachionus plicatilis</name>
    <name type="common">Marine rotifer</name>
    <name type="synonym">Brachionus muelleri</name>
    <dbReference type="NCBI Taxonomy" id="10195"/>
    <lineage>
        <taxon>Eukaryota</taxon>
        <taxon>Metazoa</taxon>
        <taxon>Spiralia</taxon>
        <taxon>Gnathifera</taxon>
        <taxon>Rotifera</taxon>
        <taxon>Eurotatoria</taxon>
        <taxon>Monogononta</taxon>
        <taxon>Pseudotrocha</taxon>
        <taxon>Ploima</taxon>
        <taxon>Brachionidae</taxon>
        <taxon>Brachionus</taxon>
    </lineage>
</organism>
<dbReference type="CDD" id="cd03757">
    <property type="entry name" value="proteasome_beta_type_1"/>
    <property type="match status" value="1"/>
</dbReference>
<dbReference type="PROSITE" id="PS51476">
    <property type="entry name" value="PROTEASOME_BETA_2"/>
    <property type="match status" value="1"/>
</dbReference>
<evidence type="ECO:0000313" key="6">
    <source>
        <dbReference type="Proteomes" id="UP000276133"/>
    </source>
</evidence>